<dbReference type="PANTHER" id="PTHR42879">
    <property type="entry name" value="3-OXOACYL-(ACYL-CARRIER-PROTEIN) REDUCTASE"/>
    <property type="match status" value="1"/>
</dbReference>
<protein>
    <submittedName>
        <fullName evidence="4">Beta-ketoacyl-ACP reductase</fullName>
    </submittedName>
</protein>
<dbReference type="EMBL" id="BAABIC010000005">
    <property type="protein sequence ID" value="GAA4684001.1"/>
    <property type="molecule type" value="Genomic_DNA"/>
</dbReference>
<dbReference type="NCBIfam" id="NF009464">
    <property type="entry name" value="PRK12824.1"/>
    <property type="match status" value="1"/>
</dbReference>
<dbReference type="Proteomes" id="UP001500325">
    <property type="component" value="Unassembled WGS sequence"/>
</dbReference>
<dbReference type="InterPro" id="IPR036291">
    <property type="entry name" value="NAD(P)-bd_dom_sf"/>
</dbReference>
<sequence length="258" mass="26875">MTSAAAPLATDAHPEPRVALVTGGARGIGAAITTTLARAGVHVAAGYSSNSKAANDLAEKLRAEGCSVSVHQGNVGVPEDCQRYADEVLEAHGKIDYLVNNAGITVDKTVRRMTVEDWHAVLRINLSGAFYMTKAVLDHMSDNGFGRIVNISSVIGESGAVGQANYAASKSGLFGFSKSLAQEVARKGITVNCVAPGYIETEMVAAVPEKVLEKLLANVPVGRLGQAHEIARAVQFLLDDEAGYITGSVLAVNGGLDM</sequence>
<dbReference type="SUPFAM" id="SSF51735">
    <property type="entry name" value="NAD(P)-binding Rossmann-fold domains"/>
    <property type="match status" value="1"/>
</dbReference>
<dbReference type="PRINTS" id="PR00081">
    <property type="entry name" value="GDHRDH"/>
</dbReference>
<dbReference type="RefSeq" id="WP_345379738.1">
    <property type="nucleotide sequence ID" value="NZ_BAABIC010000005.1"/>
</dbReference>
<dbReference type="PRINTS" id="PR00080">
    <property type="entry name" value="SDRFAMILY"/>
</dbReference>
<dbReference type="Pfam" id="PF13561">
    <property type="entry name" value="adh_short_C2"/>
    <property type="match status" value="1"/>
</dbReference>
<reference evidence="5" key="1">
    <citation type="journal article" date="2019" name="Int. J. Syst. Evol. Microbiol.">
        <title>The Global Catalogue of Microorganisms (GCM) 10K type strain sequencing project: providing services to taxonomists for standard genome sequencing and annotation.</title>
        <authorList>
            <consortium name="The Broad Institute Genomics Platform"/>
            <consortium name="The Broad Institute Genome Sequencing Center for Infectious Disease"/>
            <person name="Wu L."/>
            <person name="Ma J."/>
        </authorList>
    </citation>
    <scope>NUCLEOTIDE SEQUENCE [LARGE SCALE GENOMIC DNA]</scope>
    <source>
        <strain evidence="5">JCM 18055</strain>
    </source>
</reference>
<dbReference type="Gene3D" id="3.40.50.720">
    <property type="entry name" value="NAD(P)-binding Rossmann-like Domain"/>
    <property type="match status" value="1"/>
</dbReference>
<feature type="domain" description="Ketoreductase" evidence="3">
    <location>
        <begin position="17"/>
        <end position="202"/>
    </location>
</feature>
<dbReference type="InterPro" id="IPR002347">
    <property type="entry name" value="SDR_fam"/>
</dbReference>
<evidence type="ECO:0000313" key="5">
    <source>
        <dbReference type="Proteomes" id="UP001500325"/>
    </source>
</evidence>
<comment type="caution">
    <text evidence="4">The sequence shown here is derived from an EMBL/GenBank/DDBJ whole genome shotgun (WGS) entry which is preliminary data.</text>
</comment>
<comment type="similarity">
    <text evidence="1">Belongs to the short-chain dehydrogenases/reductases (SDR) family.</text>
</comment>
<dbReference type="NCBIfam" id="NF009466">
    <property type="entry name" value="PRK12826.1-2"/>
    <property type="match status" value="1"/>
</dbReference>
<dbReference type="NCBIfam" id="TIGR01829">
    <property type="entry name" value="AcAcCoA_reduct"/>
    <property type="match status" value="1"/>
</dbReference>
<proteinExistence type="inferred from homology"/>
<dbReference type="PANTHER" id="PTHR42879:SF2">
    <property type="entry name" value="3-OXOACYL-[ACYL-CARRIER-PROTEIN] REDUCTASE FABG"/>
    <property type="match status" value="1"/>
</dbReference>
<name>A0ABP8W8M5_9PSEU</name>
<dbReference type="PROSITE" id="PS00061">
    <property type="entry name" value="ADH_SHORT"/>
    <property type="match status" value="1"/>
</dbReference>
<organism evidence="4 5">
    <name type="scientific">Pseudonocardia yuanmonensis</name>
    <dbReference type="NCBI Taxonomy" id="1095914"/>
    <lineage>
        <taxon>Bacteria</taxon>
        <taxon>Bacillati</taxon>
        <taxon>Actinomycetota</taxon>
        <taxon>Actinomycetes</taxon>
        <taxon>Pseudonocardiales</taxon>
        <taxon>Pseudonocardiaceae</taxon>
        <taxon>Pseudonocardia</taxon>
    </lineage>
</organism>
<gene>
    <name evidence="4" type="ORF">GCM10023215_18250</name>
</gene>
<evidence type="ECO:0000259" key="3">
    <source>
        <dbReference type="SMART" id="SM00822"/>
    </source>
</evidence>
<evidence type="ECO:0000256" key="1">
    <source>
        <dbReference type="ARBA" id="ARBA00006484"/>
    </source>
</evidence>
<dbReference type="InterPro" id="IPR050259">
    <property type="entry name" value="SDR"/>
</dbReference>
<keyword evidence="5" id="KW-1185">Reference proteome</keyword>
<evidence type="ECO:0000256" key="2">
    <source>
        <dbReference type="ARBA" id="ARBA00023002"/>
    </source>
</evidence>
<keyword evidence="2" id="KW-0560">Oxidoreductase</keyword>
<dbReference type="InterPro" id="IPR020904">
    <property type="entry name" value="Sc_DH/Rdtase_CS"/>
</dbReference>
<dbReference type="CDD" id="cd05333">
    <property type="entry name" value="BKR_SDR_c"/>
    <property type="match status" value="1"/>
</dbReference>
<dbReference type="InterPro" id="IPR011283">
    <property type="entry name" value="Acetoacetyl-CoA_reductase"/>
</dbReference>
<evidence type="ECO:0000313" key="4">
    <source>
        <dbReference type="EMBL" id="GAA4684001.1"/>
    </source>
</evidence>
<accession>A0ABP8W8M5</accession>
<dbReference type="InterPro" id="IPR057326">
    <property type="entry name" value="KR_dom"/>
</dbReference>
<dbReference type="SMART" id="SM00822">
    <property type="entry name" value="PKS_KR"/>
    <property type="match status" value="1"/>
</dbReference>